<evidence type="ECO:0000313" key="4">
    <source>
        <dbReference type="EMBL" id="MQS77480.1"/>
    </source>
</evidence>
<keyword evidence="2 4" id="KW-0808">Transferase</keyword>
<evidence type="ECO:0000313" key="5">
    <source>
        <dbReference type="Proteomes" id="UP000414364"/>
    </source>
</evidence>
<dbReference type="PANTHER" id="PTHR42811">
    <property type="entry name" value="SERINE ACETYLTRANSFERASE"/>
    <property type="match status" value="1"/>
</dbReference>
<dbReference type="EMBL" id="VDFP01000296">
    <property type="protein sequence ID" value="MQS77480.1"/>
    <property type="molecule type" value="Genomic_DNA"/>
</dbReference>
<dbReference type="Gene3D" id="2.160.10.10">
    <property type="entry name" value="Hexapeptide repeat proteins"/>
    <property type="match status" value="1"/>
</dbReference>
<dbReference type="InterPro" id="IPR011004">
    <property type="entry name" value="Trimer_LpxA-like_sf"/>
</dbReference>
<dbReference type="Pfam" id="PF00132">
    <property type="entry name" value="Hexapep"/>
    <property type="match status" value="1"/>
</dbReference>
<evidence type="ECO:0000256" key="2">
    <source>
        <dbReference type="ARBA" id="ARBA00022679"/>
    </source>
</evidence>
<dbReference type="InterPro" id="IPR001451">
    <property type="entry name" value="Hexapep"/>
</dbReference>
<comment type="similarity">
    <text evidence="1">Belongs to the transferase hexapeptide repeat family.</text>
</comment>
<dbReference type="SUPFAM" id="SSF51161">
    <property type="entry name" value="Trimeric LpxA-like enzymes"/>
    <property type="match status" value="1"/>
</dbReference>
<keyword evidence="3" id="KW-0012">Acyltransferase</keyword>
<accession>A0A5P0ZT92</accession>
<dbReference type="RefSeq" id="WP_153387335.1">
    <property type="nucleotide sequence ID" value="NZ_VDFP01000296.1"/>
</dbReference>
<organism evidence="4 5">
    <name type="scientific">Companilactobacillus halodurans</name>
    <dbReference type="NCBI Taxonomy" id="2584183"/>
    <lineage>
        <taxon>Bacteria</taxon>
        <taxon>Bacillati</taxon>
        <taxon>Bacillota</taxon>
        <taxon>Bacilli</taxon>
        <taxon>Lactobacillales</taxon>
        <taxon>Lactobacillaceae</taxon>
        <taxon>Companilactobacillus</taxon>
    </lineage>
</organism>
<sequence length="188" mass="21098">MAHNKNNYVDYYRMYGRFSLKWQHRVFPCLIPPQIRHFILIRKWQNTHSNLNKFLLKTRIHFLQKRSFIDIPPQTKLGNGLLMYHTGGVIVNDKAIIGNNVTLSPGVTIGKTANKKGDGPGYPKIGNEVWIGTNAVIIGNVTIGDNVLIAANCFVNRNVPSNSVVFGNPAIIKEGKQNATTGYIRNRV</sequence>
<evidence type="ECO:0000256" key="3">
    <source>
        <dbReference type="ARBA" id="ARBA00023315"/>
    </source>
</evidence>
<dbReference type="GO" id="GO:0016746">
    <property type="term" value="F:acyltransferase activity"/>
    <property type="evidence" value="ECO:0007669"/>
    <property type="project" value="UniProtKB-KW"/>
</dbReference>
<proteinExistence type="inferred from homology"/>
<dbReference type="AlphaFoldDB" id="A0A5P0ZT92"/>
<protein>
    <submittedName>
        <fullName evidence="4">Serine acetyltransferase</fullName>
    </submittedName>
</protein>
<evidence type="ECO:0000256" key="1">
    <source>
        <dbReference type="ARBA" id="ARBA00007274"/>
    </source>
</evidence>
<gene>
    <name evidence="4" type="ORF">FHL06_14300</name>
</gene>
<dbReference type="CDD" id="cd03354">
    <property type="entry name" value="LbH_SAT"/>
    <property type="match status" value="1"/>
</dbReference>
<name>A0A5P0ZT92_9LACO</name>
<dbReference type="InterPro" id="IPR045304">
    <property type="entry name" value="LbH_SAT"/>
</dbReference>
<dbReference type="Proteomes" id="UP000414364">
    <property type="component" value="Unassembled WGS sequence"/>
</dbReference>
<comment type="caution">
    <text evidence="4">The sequence shown here is derived from an EMBL/GenBank/DDBJ whole genome shotgun (WGS) entry which is preliminary data.</text>
</comment>
<reference evidence="4 5" key="1">
    <citation type="journal article" date="2019" name="Syst. Appl. Microbiol.">
        <title>Polyphasic characterization of two novel Lactobacillus spp. isolated from blown salami packages: Description of Lactobacillus halodurans sp. nov. and Lactobacillus salsicarnum sp. nov.</title>
        <authorList>
            <person name="Schuster J.A."/>
            <person name="Klingl A."/>
            <person name="Vogel R.F."/>
            <person name="Ehrmann M.A."/>
        </authorList>
    </citation>
    <scope>NUCLEOTIDE SEQUENCE [LARGE SCALE GENOMIC DNA]</scope>
    <source>
        <strain evidence="4 5">TMW 1.2172</strain>
    </source>
</reference>